<sequence>MPSAPQSGKKYSTIACASASRFSKMPQTKSPGPASSRAVSGDTTIFLSLRTSAEIKLAASRIALSFRKVSSKSNCARPFAPGPFGKYELKAPIVPAAAPLQV</sequence>
<dbReference type="EMBL" id="CAEZSP010000073">
    <property type="protein sequence ID" value="CAB4549807.1"/>
    <property type="molecule type" value="Genomic_DNA"/>
</dbReference>
<reference evidence="1" key="1">
    <citation type="submission" date="2020-05" db="EMBL/GenBank/DDBJ databases">
        <authorList>
            <person name="Chiriac C."/>
            <person name="Salcher M."/>
            <person name="Ghai R."/>
            <person name="Kavagutti S V."/>
        </authorList>
    </citation>
    <scope>NUCLEOTIDE SEQUENCE</scope>
</reference>
<proteinExistence type="predicted"/>
<dbReference type="AlphaFoldDB" id="A0A6J6CES3"/>
<gene>
    <name evidence="1" type="ORF">UFOPK1440_01058</name>
</gene>
<name>A0A6J6CES3_9ZZZZ</name>
<evidence type="ECO:0000313" key="1">
    <source>
        <dbReference type="EMBL" id="CAB4549807.1"/>
    </source>
</evidence>
<organism evidence="1">
    <name type="scientific">freshwater metagenome</name>
    <dbReference type="NCBI Taxonomy" id="449393"/>
    <lineage>
        <taxon>unclassified sequences</taxon>
        <taxon>metagenomes</taxon>
        <taxon>ecological metagenomes</taxon>
    </lineage>
</organism>
<protein>
    <submittedName>
        <fullName evidence="1">Unannotated protein</fullName>
    </submittedName>
</protein>
<accession>A0A6J6CES3</accession>